<dbReference type="InterPro" id="IPR003615">
    <property type="entry name" value="HNH_nuc"/>
</dbReference>
<dbReference type="Proteomes" id="UP000193309">
    <property type="component" value="Unassembled WGS sequence"/>
</dbReference>
<dbReference type="STRING" id="1610489.SAMN06295981_1894"/>
<gene>
    <name evidence="3" type="ORF">SAMN06295981_1894</name>
</gene>
<reference evidence="4" key="1">
    <citation type="submission" date="2017-04" db="EMBL/GenBank/DDBJ databases">
        <authorList>
            <person name="Varghese N."/>
            <person name="Submissions S."/>
        </authorList>
    </citation>
    <scope>NUCLEOTIDE SEQUENCE [LARGE SCALE GENOMIC DNA]</scope>
    <source>
        <strain evidence="4">VDS</strain>
    </source>
</reference>
<dbReference type="CDD" id="cd00085">
    <property type="entry name" value="HNHc"/>
    <property type="match status" value="1"/>
</dbReference>
<feature type="region of interest" description="Disordered" evidence="1">
    <location>
        <begin position="327"/>
        <end position="366"/>
    </location>
</feature>
<proteinExistence type="predicted"/>
<keyword evidence="3" id="KW-0378">Hydrolase</keyword>
<keyword evidence="3" id="KW-0540">Nuclease</keyword>
<protein>
    <submittedName>
        <fullName evidence="3">HNH endonuclease</fullName>
    </submittedName>
</protein>
<evidence type="ECO:0000259" key="2">
    <source>
        <dbReference type="SMART" id="SM00507"/>
    </source>
</evidence>
<dbReference type="GO" id="GO:0003676">
    <property type="term" value="F:nucleic acid binding"/>
    <property type="evidence" value="ECO:0007669"/>
    <property type="project" value="InterPro"/>
</dbReference>
<sequence length="377" mass="40687">MTTVAALQALRAMTVLEEISSGAVTRDVLDRLGVRDARLWERLAVTYFGPTRYRRLQAAAREAAVPLSLDAVAVIEKHLRSLLRGASVTVEELRVELCGLRGTVGEIDREAAARVREHNRTVKDAAAKAYGKRALRGGKNTDALGMRTLTLTLPERQISHIIATLLPAADQARAADPRLGYEPAMADAAYQHLTTGAAGGEVPPVVPLVVMGLPDYAAVLRQEGDETVFALTDGTTITGKELVEHEMASHGLVGVYDPVDGGVNLYRDQRCASFKQRMLLAAETILCPTPGCTTPADQCQVHHLTPWKHGGETNLVNLSMACRVHNARNDDDPNTPPRHGRLAREPGGVVHHPPDGGPPRTNTHPIRTLSAMGLVNR</sequence>
<dbReference type="RefSeq" id="WP_143337593.1">
    <property type="nucleotide sequence ID" value="NZ_FXAR01000006.1"/>
</dbReference>
<evidence type="ECO:0000313" key="4">
    <source>
        <dbReference type="Proteomes" id="UP000193309"/>
    </source>
</evidence>
<dbReference type="AlphaFoldDB" id="A0A1X7JRI2"/>
<dbReference type="OrthoDB" id="4412276at2"/>
<dbReference type="InterPro" id="IPR002711">
    <property type="entry name" value="HNH"/>
</dbReference>
<organism evidence="3 4">
    <name type="scientific">Corynebacterium pollutisoli</name>
    <dbReference type="NCBI Taxonomy" id="1610489"/>
    <lineage>
        <taxon>Bacteria</taxon>
        <taxon>Bacillati</taxon>
        <taxon>Actinomycetota</taxon>
        <taxon>Actinomycetes</taxon>
        <taxon>Mycobacteriales</taxon>
        <taxon>Corynebacteriaceae</taxon>
        <taxon>Corynebacterium</taxon>
    </lineage>
</organism>
<evidence type="ECO:0000313" key="3">
    <source>
        <dbReference type="EMBL" id="SMG30959.1"/>
    </source>
</evidence>
<dbReference type="Pfam" id="PF01844">
    <property type="entry name" value="HNH"/>
    <property type="match status" value="1"/>
</dbReference>
<dbReference type="Gene3D" id="1.10.30.50">
    <property type="match status" value="1"/>
</dbReference>
<keyword evidence="4" id="KW-1185">Reference proteome</keyword>
<accession>A0A1X7JRI2</accession>
<feature type="domain" description="HNH nuclease" evidence="2">
    <location>
        <begin position="274"/>
        <end position="327"/>
    </location>
</feature>
<dbReference type="GO" id="GO:0008270">
    <property type="term" value="F:zinc ion binding"/>
    <property type="evidence" value="ECO:0007669"/>
    <property type="project" value="InterPro"/>
</dbReference>
<evidence type="ECO:0000256" key="1">
    <source>
        <dbReference type="SAM" id="MobiDB-lite"/>
    </source>
</evidence>
<name>A0A1X7JRI2_9CORY</name>
<dbReference type="SMART" id="SM00507">
    <property type="entry name" value="HNHc"/>
    <property type="match status" value="1"/>
</dbReference>
<dbReference type="EMBL" id="FXAR01000006">
    <property type="protein sequence ID" value="SMG30959.1"/>
    <property type="molecule type" value="Genomic_DNA"/>
</dbReference>
<dbReference type="GO" id="GO:0004519">
    <property type="term" value="F:endonuclease activity"/>
    <property type="evidence" value="ECO:0007669"/>
    <property type="project" value="UniProtKB-KW"/>
</dbReference>
<keyword evidence="3" id="KW-0255">Endonuclease</keyword>